<dbReference type="PROSITE" id="PS50928">
    <property type="entry name" value="ABC_TM1"/>
    <property type="match status" value="1"/>
</dbReference>
<dbReference type="RefSeq" id="WP_344372223.1">
    <property type="nucleotide sequence ID" value="NZ_BAAAPW010000002.1"/>
</dbReference>
<evidence type="ECO:0000256" key="2">
    <source>
        <dbReference type="ARBA" id="ARBA00022448"/>
    </source>
</evidence>
<evidence type="ECO:0000256" key="7">
    <source>
        <dbReference type="RuleBase" id="RU363032"/>
    </source>
</evidence>
<evidence type="ECO:0000313" key="11">
    <source>
        <dbReference type="Proteomes" id="UP001501196"/>
    </source>
</evidence>
<dbReference type="CDD" id="cd06261">
    <property type="entry name" value="TM_PBP2"/>
    <property type="match status" value="1"/>
</dbReference>
<evidence type="ECO:0000313" key="10">
    <source>
        <dbReference type="EMBL" id="GAA2034615.1"/>
    </source>
</evidence>
<evidence type="ECO:0000256" key="5">
    <source>
        <dbReference type="ARBA" id="ARBA00022989"/>
    </source>
</evidence>
<keyword evidence="11" id="KW-1185">Reference proteome</keyword>
<reference evidence="11" key="1">
    <citation type="journal article" date="2019" name="Int. J. Syst. Evol. Microbiol.">
        <title>The Global Catalogue of Microorganisms (GCM) 10K type strain sequencing project: providing services to taxonomists for standard genome sequencing and annotation.</title>
        <authorList>
            <consortium name="The Broad Institute Genomics Platform"/>
            <consortium name="The Broad Institute Genome Sequencing Center for Infectious Disease"/>
            <person name="Wu L."/>
            <person name="Ma J."/>
        </authorList>
    </citation>
    <scope>NUCLEOTIDE SEQUENCE [LARGE SCALE GENOMIC DNA]</scope>
    <source>
        <strain evidence="11">JCM 15672</strain>
    </source>
</reference>
<keyword evidence="4 7" id="KW-0812">Transmembrane</keyword>
<comment type="similarity">
    <text evidence="7">Belongs to the binding-protein-dependent transport system permease family.</text>
</comment>
<evidence type="ECO:0000256" key="8">
    <source>
        <dbReference type="SAM" id="MobiDB-lite"/>
    </source>
</evidence>
<proteinExistence type="inferred from homology"/>
<keyword evidence="5 7" id="KW-1133">Transmembrane helix</keyword>
<organism evidence="10 11">
    <name type="scientific">Agromyces tropicus</name>
    <dbReference type="NCBI Taxonomy" id="555371"/>
    <lineage>
        <taxon>Bacteria</taxon>
        <taxon>Bacillati</taxon>
        <taxon>Actinomycetota</taxon>
        <taxon>Actinomycetes</taxon>
        <taxon>Micrococcales</taxon>
        <taxon>Microbacteriaceae</taxon>
        <taxon>Agromyces</taxon>
    </lineage>
</organism>
<dbReference type="EMBL" id="BAAAPW010000002">
    <property type="protein sequence ID" value="GAA2034615.1"/>
    <property type="molecule type" value="Genomic_DNA"/>
</dbReference>
<feature type="transmembrane region" description="Helical" evidence="7">
    <location>
        <begin position="100"/>
        <end position="126"/>
    </location>
</feature>
<protein>
    <submittedName>
        <fullName evidence="10">Sugar ABC transporter permease</fullName>
    </submittedName>
</protein>
<dbReference type="InterPro" id="IPR051393">
    <property type="entry name" value="ABC_transporter_permease"/>
</dbReference>
<name>A0ABP5FXY6_9MICO</name>
<feature type="compositionally biased region" description="Basic residues" evidence="8">
    <location>
        <begin position="20"/>
        <end position="32"/>
    </location>
</feature>
<evidence type="ECO:0000256" key="3">
    <source>
        <dbReference type="ARBA" id="ARBA00022475"/>
    </source>
</evidence>
<dbReference type="PANTHER" id="PTHR30193">
    <property type="entry name" value="ABC TRANSPORTER PERMEASE PROTEIN"/>
    <property type="match status" value="1"/>
</dbReference>
<dbReference type="InterPro" id="IPR035906">
    <property type="entry name" value="MetI-like_sf"/>
</dbReference>
<evidence type="ECO:0000256" key="1">
    <source>
        <dbReference type="ARBA" id="ARBA00004651"/>
    </source>
</evidence>
<feature type="transmembrane region" description="Helical" evidence="7">
    <location>
        <begin position="232"/>
        <end position="254"/>
    </location>
</feature>
<keyword evidence="3" id="KW-1003">Cell membrane</keyword>
<keyword evidence="6 7" id="KW-0472">Membrane</keyword>
<dbReference type="InterPro" id="IPR000515">
    <property type="entry name" value="MetI-like"/>
</dbReference>
<evidence type="ECO:0000256" key="6">
    <source>
        <dbReference type="ARBA" id="ARBA00023136"/>
    </source>
</evidence>
<evidence type="ECO:0000256" key="4">
    <source>
        <dbReference type="ARBA" id="ARBA00022692"/>
    </source>
</evidence>
<keyword evidence="2 7" id="KW-0813">Transport</keyword>
<dbReference type="SUPFAM" id="SSF161098">
    <property type="entry name" value="MetI-like"/>
    <property type="match status" value="1"/>
</dbReference>
<feature type="transmembrane region" description="Helical" evidence="7">
    <location>
        <begin position="297"/>
        <end position="314"/>
    </location>
</feature>
<dbReference type="Pfam" id="PF00528">
    <property type="entry name" value="BPD_transp_1"/>
    <property type="match status" value="1"/>
</dbReference>
<feature type="compositionally biased region" description="Basic and acidic residues" evidence="8">
    <location>
        <begin position="10"/>
        <end position="19"/>
    </location>
</feature>
<dbReference type="Proteomes" id="UP001501196">
    <property type="component" value="Unassembled WGS sequence"/>
</dbReference>
<feature type="transmembrane region" description="Helical" evidence="7">
    <location>
        <begin position="186"/>
        <end position="211"/>
    </location>
</feature>
<evidence type="ECO:0000259" key="9">
    <source>
        <dbReference type="PROSITE" id="PS50928"/>
    </source>
</evidence>
<gene>
    <name evidence="10" type="ORF">GCM10009819_18670</name>
</gene>
<dbReference type="Gene3D" id="1.10.3720.10">
    <property type="entry name" value="MetI-like"/>
    <property type="match status" value="1"/>
</dbReference>
<feature type="region of interest" description="Disordered" evidence="8">
    <location>
        <begin position="1"/>
        <end position="32"/>
    </location>
</feature>
<feature type="transmembrane region" description="Helical" evidence="7">
    <location>
        <begin position="40"/>
        <end position="69"/>
    </location>
</feature>
<comment type="subcellular location">
    <subcellularLocation>
        <location evidence="1 7">Cell membrane</location>
        <topology evidence="1 7">Multi-pass membrane protein</topology>
    </subcellularLocation>
</comment>
<accession>A0ABP5FXY6</accession>
<feature type="transmembrane region" description="Helical" evidence="7">
    <location>
        <begin position="138"/>
        <end position="158"/>
    </location>
</feature>
<feature type="domain" description="ABC transmembrane type-1" evidence="9">
    <location>
        <begin position="101"/>
        <end position="313"/>
    </location>
</feature>
<comment type="caution">
    <text evidence="10">The sequence shown here is derived from an EMBL/GenBank/DDBJ whole genome shotgun (WGS) entry which is preliminary data.</text>
</comment>
<dbReference type="PANTHER" id="PTHR30193:SF37">
    <property type="entry name" value="INNER MEMBRANE ABC TRANSPORTER PERMEASE PROTEIN YCJO"/>
    <property type="match status" value="1"/>
</dbReference>
<sequence>MTALVGEAAAEVRDAERATTRRARPPRPVGRNRRGRRLRYTLTVLAFLLPSAVPLVLFVLAPMVAAAWISLTEWNLLAPATWVGLENYANLLSDPETADVFLHTLSYIVGYLPLVYVGGLAIALALNTALRGRTLLRGVYFLPVITSWIVVALVWRWLLNPSNGVVNTVLGWFGIDGPGWWTDPAWAMPSIILASAWKDLGFVMVILLAGLQAIDPELLDAARVDGAGWWRRLFSVTLPLLSPATFFVIVISLINGFQVFDQVYAMTGGGPGGATQVVVQQIYDLTFRYGKAGEASALSWLLFVVILAVTVIQIRGQRRWVNYG</sequence>